<accession>A0A8C4PQB7</accession>
<evidence type="ECO:0000313" key="2">
    <source>
        <dbReference type="Ensembl" id="ENSEASP00005022147.1"/>
    </source>
</evidence>
<proteinExistence type="predicted"/>
<dbReference type="Ensembl" id="ENSEAST00005024031.1">
    <property type="protein sequence ID" value="ENSEASP00005022147.1"/>
    <property type="gene ID" value="ENSEASG00005015132.1"/>
</dbReference>
<feature type="compositionally biased region" description="Polar residues" evidence="1">
    <location>
        <begin position="67"/>
        <end position="83"/>
    </location>
</feature>
<organism evidence="2">
    <name type="scientific">Equus asinus asinus</name>
    <dbReference type="NCBI Taxonomy" id="83772"/>
    <lineage>
        <taxon>Eukaryota</taxon>
        <taxon>Metazoa</taxon>
        <taxon>Chordata</taxon>
        <taxon>Craniata</taxon>
        <taxon>Vertebrata</taxon>
        <taxon>Euteleostomi</taxon>
        <taxon>Mammalia</taxon>
        <taxon>Eutheria</taxon>
        <taxon>Laurasiatheria</taxon>
        <taxon>Perissodactyla</taxon>
        <taxon>Equidae</taxon>
        <taxon>Equus</taxon>
    </lineage>
</organism>
<sequence length="83" mass="9257">MFTNFGFKTSLGVRSLRSPVKTGWQPRTGAGPSRTTIWGSVSKRLQQELMIPMKSGGKEIPFFPESDNIQMSEAHPWSSQNSL</sequence>
<feature type="region of interest" description="Disordered" evidence="1">
    <location>
        <begin position="56"/>
        <end position="83"/>
    </location>
</feature>
<dbReference type="AlphaFoldDB" id="A0A8C4PQB7"/>
<name>A0A8C4PQB7_EQUAS</name>
<evidence type="ECO:0000256" key="1">
    <source>
        <dbReference type="SAM" id="MobiDB-lite"/>
    </source>
</evidence>
<reference evidence="2" key="1">
    <citation type="submission" date="2023-03" db="UniProtKB">
        <authorList>
            <consortium name="Ensembl"/>
        </authorList>
    </citation>
    <scope>IDENTIFICATION</scope>
</reference>
<protein>
    <submittedName>
        <fullName evidence="2">Uncharacterized protein</fullName>
    </submittedName>
</protein>